<name>A0A067QY62_ZOONE</name>
<dbReference type="Proteomes" id="UP000027135">
    <property type="component" value="Unassembled WGS sequence"/>
</dbReference>
<dbReference type="InParanoid" id="A0A067QY62"/>
<evidence type="ECO:0000313" key="1">
    <source>
        <dbReference type="EMBL" id="KDR11143.1"/>
    </source>
</evidence>
<reference evidence="1 2" key="1">
    <citation type="journal article" date="2014" name="Nat. Commun.">
        <title>Molecular traces of alternative social organization in a termite genome.</title>
        <authorList>
            <person name="Terrapon N."/>
            <person name="Li C."/>
            <person name="Robertson H.M."/>
            <person name="Ji L."/>
            <person name="Meng X."/>
            <person name="Booth W."/>
            <person name="Chen Z."/>
            <person name="Childers C.P."/>
            <person name="Glastad K.M."/>
            <person name="Gokhale K."/>
            <person name="Gowin J."/>
            <person name="Gronenberg W."/>
            <person name="Hermansen R.A."/>
            <person name="Hu H."/>
            <person name="Hunt B.G."/>
            <person name="Huylmans A.K."/>
            <person name="Khalil S.M."/>
            <person name="Mitchell R.D."/>
            <person name="Munoz-Torres M.C."/>
            <person name="Mustard J.A."/>
            <person name="Pan H."/>
            <person name="Reese J.T."/>
            <person name="Scharf M.E."/>
            <person name="Sun F."/>
            <person name="Vogel H."/>
            <person name="Xiao J."/>
            <person name="Yang W."/>
            <person name="Yang Z."/>
            <person name="Yang Z."/>
            <person name="Zhou J."/>
            <person name="Zhu J."/>
            <person name="Brent C.S."/>
            <person name="Elsik C.G."/>
            <person name="Goodisman M.A."/>
            <person name="Liberles D.A."/>
            <person name="Roe R.M."/>
            <person name="Vargo E.L."/>
            <person name="Vilcinskas A."/>
            <person name="Wang J."/>
            <person name="Bornberg-Bauer E."/>
            <person name="Korb J."/>
            <person name="Zhang G."/>
            <person name="Liebig J."/>
        </authorList>
    </citation>
    <scope>NUCLEOTIDE SEQUENCE [LARGE SCALE GENOMIC DNA]</scope>
    <source>
        <tissue evidence="1">Whole organism</tissue>
    </source>
</reference>
<accession>A0A067QY62</accession>
<keyword evidence="2" id="KW-1185">Reference proteome</keyword>
<proteinExistence type="predicted"/>
<organism evidence="1 2">
    <name type="scientific">Zootermopsis nevadensis</name>
    <name type="common">Dampwood termite</name>
    <dbReference type="NCBI Taxonomy" id="136037"/>
    <lineage>
        <taxon>Eukaryota</taxon>
        <taxon>Metazoa</taxon>
        <taxon>Ecdysozoa</taxon>
        <taxon>Arthropoda</taxon>
        <taxon>Hexapoda</taxon>
        <taxon>Insecta</taxon>
        <taxon>Pterygota</taxon>
        <taxon>Neoptera</taxon>
        <taxon>Polyneoptera</taxon>
        <taxon>Dictyoptera</taxon>
        <taxon>Blattodea</taxon>
        <taxon>Blattoidea</taxon>
        <taxon>Termitoidae</taxon>
        <taxon>Termopsidae</taxon>
        <taxon>Zootermopsis</taxon>
    </lineage>
</organism>
<evidence type="ECO:0000313" key="2">
    <source>
        <dbReference type="Proteomes" id="UP000027135"/>
    </source>
</evidence>
<protein>
    <submittedName>
        <fullName evidence="1">Uncharacterized protein</fullName>
    </submittedName>
</protein>
<sequence length="115" mass="12948">MLFYHLKSCHFPQGFTRHLCIHSTPPPLHAGMWNVTTWPTLSEYDLWPASLNVTIMRKVTGSRDVRGGGQLCLWGRGVDWRLRHTALVQEKGTSIYLRGHKRSTAGTHTGSAHGN</sequence>
<dbReference type="AlphaFoldDB" id="A0A067QY62"/>
<dbReference type="EMBL" id="KK853119">
    <property type="protein sequence ID" value="KDR11143.1"/>
    <property type="molecule type" value="Genomic_DNA"/>
</dbReference>
<gene>
    <name evidence="1" type="ORF">L798_15107</name>
</gene>